<evidence type="ECO:0000313" key="2">
    <source>
        <dbReference type="Proteomes" id="UP000501780"/>
    </source>
</evidence>
<dbReference type="Proteomes" id="UP000501780">
    <property type="component" value="Chromosome"/>
</dbReference>
<name>A0A6H0KMA6_9BACE</name>
<dbReference type="KEGG" id="bfc:BacF7301_10200"/>
<proteinExistence type="predicted"/>
<evidence type="ECO:0000313" key="1">
    <source>
        <dbReference type="EMBL" id="QIU94490.1"/>
    </source>
</evidence>
<accession>A0A6H0KMA6</accession>
<gene>
    <name evidence="1" type="ORF">BacF7301_10200</name>
</gene>
<dbReference type="AlphaFoldDB" id="A0A6H0KMA6"/>
<reference evidence="1 2" key="1">
    <citation type="submission" date="2020-03" db="EMBL/GenBank/DDBJ databases">
        <title>Genomic analysis of Bacteroides faecium CBA7301.</title>
        <authorList>
            <person name="Kim J."/>
            <person name="Roh S.W."/>
        </authorList>
    </citation>
    <scope>NUCLEOTIDE SEQUENCE [LARGE SCALE GENOMIC DNA]</scope>
    <source>
        <strain evidence="1 2">CBA7301</strain>
    </source>
</reference>
<dbReference type="RefSeq" id="WP_167962467.1">
    <property type="nucleotide sequence ID" value="NZ_CP050831.1"/>
</dbReference>
<sequence>MIHTVPNPKMTVHEVEKFRDNLRKCVSGKLTLKEKKAIEARTQRINRVAKRIIANNGGKNPILGY</sequence>
<keyword evidence="2" id="KW-1185">Reference proteome</keyword>
<dbReference type="EMBL" id="CP050831">
    <property type="protein sequence ID" value="QIU94490.1"/>
    <property type="molecule type" value="Genomic_DNA"/>
</dbReference>
<protein>
    <submittedName>
        <fullName evidence="1">Uncharacterized protein</fullName>
    </submittedName>
</protein>
<organism evidence="1 2">
    <name type="scientific">Bacteroides faecium</name>
    <dbReference type="NCBI Taxonomy" id="2715212"/>
    <lineage>
        <taxon>Bacteria</taxon>
        <taxon>Pseudomonadati</taxon>
        <taxon>Bacteroidota</taxon>
        <taxon>Bacteroidia</taxon>
        <taxon>Bacteroidales</taxon>
        <taxon>Bacteroidaceae</taxon>
        <taxon>Bacteroides</taxon>
    </lineage>
</organism>